<keyword evidence="2" id="KW-1003">Cell membrane</keyword>
<evidence type="ECO:0000313" key="15">
    <source>
        <dbReference type="Proteomes" id="UP000249396"/>
    </source>
</evidence>
<evidence type="ECO:0000256" key="11">
    <source>
        <dbReference type="PROSITE-ProRule" id="PRU00169"/>
    </source>
</evidence>
<dbReference type="InterPro" id="IPR036641">
    <property type="entry name" value="HPT_dom_sf"/>
</dbReference>
<evidence type="ECO:0000256" key="6">
    <source>
        <dbReference type="ARBA" id="ARBA00022840"/>
    </source>
</evidence>
<feature type="domain" description="Response regulatory" evidence="12">
    <location>
        <begin position="1"/>
        <end position="39"/>
    </location>
</feature>
<dbReference type="SUPFAM" id="SSF47226">
    <property type="entry name" value="Histidine-containing phosphotransfer domain, HPT domain"/>
    <property type="match status" value="1"/>
</dbReference>
<evidence type="ECO:0000256" key="5">
    <source>
        <dbReference type="ARBA" id="ARBA00022741"/>
    </source>
</evidence>
<dbReference type="InterPro" id="IPR001789">
    <property type="entry name" value="Sig_transdc_resp-reg_receiver"/>
</dbReference>
<sequence>MTANAMAGDREKCLEAGMNDHIAKPVDPHEMYATLEKWIAKQSDTIHEVSVAPSSERNSSMVLPLPHIPGLDMSRGLHHVGGNTVLYRNVLLKFANIQGGACLEMERCLASGDFTRLEHIAHTLKGVSATLGALSLSDLAGRIEKLSKTPEGLEELPELLATTLSELARIVWAIEITLGQPTTIFTGEDKSSIEASPEQMAVLFQRAVALLLASDSAVKEVVEEIANLSRSESRRERLVAINTALGVYEFETCLALFQSWARDEGIALS</sequence>
<dbReference type="InterPro" id="IPR008207">
    <property type="entry name" value="Sig_transdc_His_kin_Hpt_dom"/>
</dbReference>
<protein>
    <recommendedName>
        <fullName evidence="16">Response regulatory domain-containing protein</fullName>
    </recommendedName>
</protein>
<proteinExistence type="predicted"/>
<reference evidence="14 15" key="1">
    <citation type="journal article" date="2018" name="Aquat. Microb. Ecol.">
        <title>Gammaproteobacterial methanotrophs dominate.</title>
        <authorList>
            <person name="Rissanen A.J."/>
            <person name="Saarenheimo J."/>
            <person name="Tiirola M."/>
            <person name="Peura S."/>
            <person name="Aalto S.L."/>
            <person name="Karvinen A."/>
            <person name="Nykanen H."/>
        </authorList>
    </citation>
    <scope>NUCLEOTIDE SEQUENCE [LARGE SCALE GENOMIC DNA]</scope>
    <source>
        <strain evidence="14">AMbin10</strain>
    </source>
</reference>
<keyword evidence="3 10" id="KW-0597">Phosphoprotein</keyword>
<feature type="modified residue" description="Phosphohistidine" evidence="10">
    <location>
        <position position="122"/>
    </location>
</feature>
<dbReference type="Pfam" id="PF01627">
    <property type="entry name" value="Hpt"/>
    <property type="match status" value="1"/>
</dbReference>
<evidence type="ECO:0000259" key="12">
    <source>
        <dbReference type="PROSITE" id="PS50110"/>
    </source>
</evidence>
<gene>
    <name evidence="14" type="ORF">DM484_13210</name>
</gene>
<dbReference type="Gene3D" id="3.40.50.2300">
    <property type="match status" value="1"/>
</dbReference>
<dbReference type="PANTHER" id="PTHR45339:SF1">
    <property type="entry name" value="HYBRID SIGNAL TRANSDUCTION HISTIDINE KINASE J"/>
    <property type="match status" value="1"/>
</dbReference>
<keyword evidence="5" id="KW-0547">Nucleotide-binding</keyword>
<dbReference type="SUPFAM" id="SSF52172">
    <property type="entry name" value="CheY-like"/>
    <property type="match status" value="1"/>
</dbReference>
<evidence type="ECO:0000256" key="10">
    <source>
        <dbReference type="PROSITE-ProRule" id="PRU00110"/>
    </source>
</evidence>
<name>A0A2W4T093_9GAMM</name>
<comment type="caution">
    <text evidence="14">The sequence shown here is derived from an EMBL/GenBank/DDBJ whole genome shotgun (WGS) entry which is preliminary data.</text>
</comment>
<dbReference type="AlphaFoldDB" id="A0A2W4T093"/>
<keyword evidence="6" id="KW-0067">ATP-binding</keyword>
<evidence type="ECO:0000256" key="2">
    <source>
        <dbReference type="ARBA" id="ARBA00022475"/>
    </source>
</evidence>
<feature type="domain" description="HPt" evidence="13">
    <location>
        <begin position="83"/>
        <end position="174"/>
    </location>
</feature>
<evidence type="ECO:0000313" key="14">
    <source>
        <dbReference type="EMBL" id="PZN78244.1"/>
    </source>
</evidence>
<evidence type="ECO:0000256" key="3">
    <source>
        <dbReference type="ARBA" id="ARBA00022553"/>
    </source>
</evidence>
<dbReference type="Gene3D" id="1.20.120.160">
    <property type="entry name" value="HPT domain"/>
    <property type="match status" value="1"/>
</dbReference>
<dbReference type="GO" id="GO:0005524">
    <property type="term" value="F:ATP binding"/>
    <property type="evidence" value="ECO:0007669"/>
    <property type="project" value="UniProtKB-KW"/>
</dbReference>
<evidence type="ECO:0000259" key="13">
    <source>
        <dbReference type="PROSITE" id="PS50894"/>
    </source>
</evidence>
<dbReference type="PROSITE" id="PS50110">
    <property type="entry name" value="RESPONSE_REGULATORY"/>
    <property type="match status" value="1"/>
</dbReference>
<comment type="caution">
    <text evidence="11">Lacks conserved residue(s) required for the propagation of feature annotation.</text>
</comment>
<dbReference type="Proteomes" id="UP000249396">
    <property type="component" value="Unassembled WGS sequence"/>
</dbReference>
<dbReference type="InterPro" id="IPR011006">
    <property type="entry name" value="CheY-like_superfamily"/>
</dbReference>
<keyword evidence="4" id="KW-0812">Transmembrane</keyword>
<evidence type="ECO:0000256" key="1">
    <source>
        <dbReference type="ARBA" id="ARBA00004651"/>
    </source>
</evidence>
<keyword evidence="8" id="KW-0902">Two-component regulatory system</keyword>
<evidence type="ECO:0000256" key="9">
    <source>
        <dbReference type="ARBA" id="ARBA00023136"/>
    </source>
</evidence>
<evidence type="ECO:0008006" key="16">
    <source>
        <dbReference type="Google" id="ProtNLM"/>
    </source>
</evidence>
<comment type="subcellular location">
    <subcellularLocation>
        <location evidence="1">Cell membrane</location>
        <topology evidence="1">Multi-pass membrane protein</topology>
    </subcellularLocation>
</comment>
<evidence type="ECO:0000256" key="8">
    <source>
        <dbReference type="ARBA" id="ARBA00023012"/>
    </source>
</evidence>
<organism evidence="14 15">
    <name type="scientific">Candidatus Methylumidiphilus alinenensis</name>
    <dbReference type="NCBI Taxonomy" id="2202197"/>
    <lineage>
        <taxon>Bacteria</taxon>
        <taxon>Pseudomonadati</taxon>
        <taxon>Pseudomonadota</taxon>
        <taxon>Gammaproteobacteria</taxon>
        <taxon>Methylococcales</taxon>
        <taxon>Candidatus Methylumidiphilus</taxon>
    </lineage>
</organism>
<evidence type="ECO:0000256" key="7">
    <source>
        <dbReference type="ARBA" id="ARBA00022989"/>
    </source>
</evidence>
<keyword evidence="9" id="KW-0472">Membrane</keyword>
<keyword evidence="7" id="KW-1133">Transmembrane helix</keyword>
<dbReference type="GO" id="GO:0000160">
    <property type="term" value="P:phosphorelay signal transduction system"/>
    <property type="evidence" value="ECO:0007669"/>
    <property type="project" value="UniProtKB-KW"/>
</dbReference>
<dbReference type="PANTHER" id="PTHR45339">
    <property type="entry name" value="HYBRID SIGNAL TRANSDUCTION HISTIDINE KINASE J"/>
    <property type="match status" value="1"/>
</dbReference>
<dbReference type="GO" id="GO:0004672">
    <property type="term" value="F:protein kinase activity"/>
    <property type="evidence" value="ECO:0007669"/>
    <property type="project" value="UniProtKB-ARBA"/>
</dbReference>
<dbReference type="GO" id="GO:0005886">
    <property type="term" value="C:plasma membrane"/>
    <property type="evidence" value="ECO:0007669"/>
    <property type="project" value="UniProtKB-SubCell"/>
</dbReference>
<accession>A0A2W4T093</accession>
<dbReference type="PROSITE" id="PS50894">
    <property type="entry name" value="HPT"/>
    <property type="match status" value="1"/>
</dbReference>
<evidence type="ECO:0000256" key="4">
    <source>
        <dbReference type="ARBA" id="ARBA00022692"/>
    </source>
</evidence>
<dbReference type="EMBL" id="QJPH01000322">
    <property type="protein sequence ID" value="PZN78244.1"/>
    <property type="molecule type" value="Genomic_DNA"/>
</dbReference>